<feature type="region of interest" description="Disordered" evidence="1">
    <location>
        <begin position="251"/>
        <end position="273"/>
    </location>
</feature>
<feature type="compositionally biased region" description="Pro residues" evidence="1">
    <location>
        <begin position="80"/>
        <end position="94"/>
    </location>
</feature>
<evidence type="ECO:0000313" key="4">
    <source>
        <dbReference type="Proteomes" id="UP000781932"/>
    </source>
</evidence>
<reference evidence="3" key="2">
    <citation type="submission" date="2020-11" db="EMBL/GenBank/DDBJ databases">
        <title>Whole genome sequencing of Colletotrichum sp.</title>
        <authorList>
            <person name="Li H."/>
        </authorList>
    </citation>
    <scope>NUCLEOTIDE SEQUENCE</scope>
    <source>
        <strain evidence="3">CkLH20</strain>
    </source>
</reference>
<protein>
    <recommendedName>
        <fullName evidence="5">Secreted protein</fullName>
    </recommendedName>
</protein>
<feature type="chain" id="PRO_5040448210" description="Secreted protein" evidence="2">
    <location>
        <begin position="21"/>
        <end position="273"/>
    </location>
</feature>
<keyword evidence="4" id="KW-1185">Reference proteome</keyword>
<evidence type="ECO:0000256" key="2">
    <source>
        <dbReference type="SAM" id="SignalP"/>
    </source>
</evidence>
<feature type="signal peptide" evidence="2">
    <location>
        <begin position="1"/>
        <end position="20"/>
    </location>
</feature>
<comment type="caution">
    <text evidence="3">The sequence shown here is derived from an EMBL/GenBank/DDBJ whole genome shotgun (WGS) entry which is preliminary data.</text>
</comment>
<dbReference type="RefSeq" id="XP_038743019.1">
    <property type="nucleotide sequence ID" value="XM_038891732.1"/>
</dbReference>
<dbReference type="AlphaFoldDB" id="A0A9P6HZ61"/>
<name>A0A9P6HZ61_9PEZI</name>
<gene>
    <name evidence="3" type="ORF">CkaCkLH20_09017</name>
</gene>
<keyword evidence="2" id="KW-0732">Signal</keyword>
<dbReference type="GeneID" id="62164806"/>
<reference evidence="3" key="1">
    <citation type="submission" date="2020-03" db="EMBL/GenBank/DDBJ databases">
        <authorList>
            <person name="He L."/>
        </authorList>
    </citation>
    <scope>NUCLEOTIDE SEQUENCE</scope>
    <source>
        <strain evidence="3">CkLH20</strain>
    </source>
</reference>
<organism evidence="3 4">
    <name type="scientific">Colletotrichum karsti</name>
    <dbReference type="NCBI Taxonomy" id="1095194"/>
    <lineage>
        <taxon>Eukaryota</taxon>
        <taxon>Fungi</taxon>
        <taxon>Dikarya</taxon>
        <taxon>Ascomycota</taxon>
        <taxon>Pezizomycotina</taxon>
        <taxon>Sordariomycetes</taxon>
        <taxon>Hypocreomycetidae</taxon>
        <taxon>Glomerellales</taxon>
        <taxon>Glomerellaceae</taxon>
        <taxon>Colletotrichum</taxon>
        <taxon>Colletotrichum boninense species complex</taxon>
    </lineage>
</organism>
<proteinExistence type="predicted"/>
<feature type="region of interest" description="Disordered" evidence="1">
    <location>
        <begin position="73"/>
        <end position="96"/>
    </location>
</feature>
<dbReference type="EMBL" id="JAATWM020000031">
    <property type="protein sequence ID" value="KAF9873558.1"/>
    <property type="molecule type" value="Genomic_DNA"/>
</dbReference>
<evidence type="ECO:0000313" key="3">
    <source>
        <dbReference type="EMBL" id="KAF9873558.1"/>
    </source>
</evidence>
<sequence>MKTYITSALNILSLAALVTANCHGNNCARAVTGTGAHVTPALESRKSDCSSFMLTTVTPAVFTTTKTTTIYTSYKDKGPKPSPRPQNPQVPPAGPVTVIPTSVPSYVTKSCTSEGEYSSVCSCWNIPAAVTTVATPTVPVTAIVWANVGCDSASHCRQNGFNTFKCGKDDKERCVCLKSVPKGQQLCVRDLGCEDRKECRRSSDCDAGEGCVERHCCDEDKQPLTPPKTKICVPYAPKGCLIRTGTGATLEEREEKLTPRGKKGLSSGEDVNN</sequence>
<dbReference type="OrthoDB" id="5596743at2759"/>
<evidence type="ECO:0000256" key="1">
    <source>
        <dbReference type="SAM" id="MobiDB-lite"/>
    </source>
</evidence>
<dbReference type="Proteomes" id="UP000781932">
    <property type="component" value="Unassembled WGS sequence"/>
</dbReference>
<evidence type="ECO:0008006" key="5">
    <source>
        <dbReference type="Google" id="ProtNLM"/>
    </source>
</evidence>
<accession>A0A9P6HZ61</accession>